<evidence type="ECO:0000259" key="3">
    <source>
        <dbReference type="Pfam" id="PF13188"/>
    </source>
</evidence>
<dbReference type="Proteomes" id="UP001146793">
    <property type="component" value="Unassembled WGS sequence"/>
</dbReference>
<keyword evidence="1" id="KW-0175">Coiled coil</keyword>
<evidence type="ECO:0000313" key="4">
    <source>
        <dbReference type="EMBL" id="KAJ3432095.1"/>
    </source>
</evidence>
<reference evidence="4" key="1">
    <citation type="submission" date="2022-08" db="EMBL/GenBank/DDBJ databases">
        <title>Novel sulphate-reducing endosymbionts in the free-living metamonad Anaeramoeba.</title>
        <authorList>
            <person name="Jerlstrom-Hultqvist J."/>
            <person name="Cepicka I."/>
            <person name="Gallot-Lavallee L."/>
            <person name="Salas-Leiva D."/>
            <person name="Curtis B.A."/>
            <person name="Zahonova K."/>
            <person name="Pipaliya S."/>
            <person name="Dacks J."/>
            <person name="Roger A.J."/>
        </authorList>
    </citation>
    <scope>NUCLEOTIDE SEQUENCE</scope>
    <source>
        <strain evidence="4">Busselton2</strain>
    </source>
</reference>
<feature type="domain" description="PAS" evidence="3">
    <location>
        <begin position="17"/>
        <end position="61"/>
    </location>
</feature>
<evidence type="ECO:0000313" key="5">
    <source>
        <dbReference type="Proteomes" id="UP001146793"/>
    </source>
</evidence>
<dbReference type="EMBL" id="JANTQA010000047">
    <property type="protein sequence ID" value="KAJ3432095.1"/>
    <property type="molecule type" value="Genomic_DNA"/>
</dbReference>
<feature type="coiled-coil region" evidence="1">
    <location>
        <begin position="281"/>
        <end position="325"/>
    </location>
</feature>
<protein>
    <recommendedName>
        <fullName evidence="3">PAS domain-containing protein</fullName>
    </recommendedName>
</protein>
<dbReference type="Gene3D" id="3.30.450.20">
    <property type="entry name" value="PAS domain"/>
    <property type="match status" value="1"/>
</dbReference>
<sequence length="355" mass="41612">MGNVNGSRQLSKKSWKRYCKMIEKSNEAILLIDDKTNFTFINKKALEILNAKNQNRKKLDIKPQDISPQRQEHLGIASDVAAKEIMKNIYESKTGSVDFIWNHKKITGELFYVHVYLTMITVEGKANCQVIWRLVSGPNDSEDNKTSIDPKYLNIEVRSSEGTSENILDETISNHSDFNFESSVSKSTSETRSRKSKHQDRSNMISSIPLELGDLDIDNEFSNFQDKIKNIIRSTNNSLAEKKIIEQFKSFEETFYQSLQLRDNYIKVLSEKNQKMKIDFKKKYRQLENHLQNKLIQAEKEKKKVDQFQQMNNTLLKRMEKYEKNLPRQKKMAKKLFRLMNEIPTEMTESTNEKK</sequence>
<comment type="caution">
    <text evidence="4">The sequence shown here is derived from an EMBL/GenBank/DDBJ whole genome shotgun (WGS) entry which is preliminary data.</text>
</comment>
<feature type="compositionally biased region" description="Low complexity" evidence="2">
    <location>
        <begin position="181"/>
        <end position="190"/>
    </location>
</feature>
<dbReference type="AlphaFoldDB" id="A0AAV7YT36"/>
<feature type="region of interest" description="Disordered" evidence="2">
    <location>
        <begin position="179"/>
        <end position="202"/>
    </location>
</feature>
<evidence type="ECO:0000256" key="1">
    <source>
        <dbReference type="SAM" id="Coils"/>
    </source>
</evidence>
<dbReference type="Pfam" id="PF13188">
    <property type="entry name" value="PAS_8"/>
    <property type="match status" value="1"/>
</dbReference>
<accession>A0AAV7YT36</accession>
<evidence type="ECO:0000256" key="2">
    <source>
        <dbReference type="SAM" id="MobiDB-lite"/>
    </source>
</evidence>
<proteinExistence type="predicted"/>
<gene>
    <name evidence="4" type="ORF">M0812_21025</name>
</gene>
<name>A0AAV7YT36_9EUKA</name>
<dbReference type="InterPro" id="IPR000014">
    <property type="entry name" value="PAS"/>
</dbReference>
<organism evidence="4 5">
    <name type="scientific">Anaeramoeba flamelloides</name>
    <dbReference type="NCBI Taxonomy" id="1746091"/>
    <lineage>
        <taxon>Eukaryota</taxon>
        <taxon>Metamonada</taxon>
        <taxon>Anaeramoebidae</taxon>
        <taxon>Anaeramoeba</taxon>
    </lineage>
</organism>